<accession>A0A0E9UEI4</accession>
<reference evidence="1" key="1">
    <citation type="submission" date="2014-11" db="EMBL/GenBank/DDBJ databases">
        <authorList>
            <person name="Amaro Gonzalez C."/>
        </authorList>
    </citation>
    <scope>NUCLEOTIDE SEQUENCE</scope>
</reference>
<proteinExistence type="predicted"/>
<reference evidence="1" key="2">
    <citation type="journal article" date="2015" name="Fish Shellfish Immunol.">
        <title>Early steps in the European eel (Anguilla anguilla)-Vibrio vulnificus interaction in the gills: Role of the RtxA13 toxin.</title>
        <authorList>
            <person name="Callol A."/>
            <person name="Pajuelo D."/>
            <person name="Ebbesson L."/>
            <person name="Teles M."/>
            <person name="MacKenzie S."/>
            <person name="Amaro C."/>
        </authorList>
    </citation>
    <scope>NUCLEOTIDE SEQUENCE</scope>
</reference>
<sequence>MFVSQEPVKGFLPLHAFLWSDPAQFIHFV</sequence>
<dbReference type="EMBL" id="GBXM01045239">
    <property type="protein sequence ID" value="JAH63338.1"/>
    <property type="molecule type" value="Transcribed_RNA"/>
</dbReference>
<name>A0A0E9UEI4_ANGAN</name>
<dbReference type="AlphaFoldDB" id="A0A0E9UEI4"/>
<organism evidence="1">
    <name type="scientific">Anguilla anguilla</name>
    <name type="common">European freshwater eel</name>
    <name type="synonym">Muraena anguilla</name>
    <dbReference type="NCBI Taxonomy" id="7936"/>
    <lineage>
        <taxon>Eukaryota</taxon>
        <taxon>Metazoa</taxon>
        <taxon>Chordata</taxon>
        <taxon>Craniata</taxon>
        <taxon>Vertebrata</taxon>
        <taxon>Euteleostomi</taxon>
        <taxon>Actinopterygii</taxon>
        <taxon>Neopterygii</taxon>
        <taxon>Teleostei</taxon>
        <taxon>Anguilliformes</taxon>
        <taxon>Anguillidae</taxon>
        <taxon>Anguilla</taxon>
    </lineage>
</organism>
<protein>
    <submittedName>
        <fullName evidence="1">Uncharacterized protein</fullName>
    </submittedName>
</protein>
<evidence type="ECO:0000313" key="1">
    <source>
        <dbReference type="EMBL" id="JAH63338.1"/>
    </source>
</evidence>